<proteinExistence type="predicted"/>
<accession>A0A443I1C4</accession>
<dbReference type="RefSeq" id="XP_028487513.1">
    <property type="nucleotide sequence ID" value="XM_028628805.1"/>
</dbReference>
<gene>
    <name evidence="1" type="ORF">C8Q69DRAFT_442046</name>
</gene>
<evidence type="ECO:0000313" key="1">
    <source>
        <dbReference type="EMBL" id="RWQ97868.1"/>
    </source>
</evidence>
<dbReference type="GeneID" id="39598082"/>
<dbReference type="Proteomes" id="UP000283841">
    <property type="component" value="Unassembled WGS sequence"/>
</dbReference>
<name>A0A443I1C4_BYSSP</name>
<dbReference type="AlphaFoldDB" id="A0A443I1C4"/>
<comment type="caution">
    <text evidence="1">The sequence shown here is derived from an EMBL/GenBank/DDBJ whole genome shotgun (WGS) entry which is preliminary data.</text>
</comment>
<evidence type="ECO:0000313" key="2">
    <source>
        <dbReference type="Proteomes" id="UP000283841"/>
    </source>
</evidence>
<reference evidence="1 2" key="1">
    <citation type="journal article" date="2018" name="Front. Microbiol.">
        <title>Genomic and genetic insights into a cosmopolitan fungus, Paecilomyces variotii (Eurotiales).</title>
        <authorList>
            <person name="Urquhart A.S."/>
            <person name="Mondo S.J."/>
            <person name="Makela M.R."/>
            <person name="Hane J.K."/>
            <person name="Wiebenga A."/>
            <person name="He G."/>
            <person name="Mihaltcheva S."/>
            <person name="Pangilinan J."/>
            <person name="Lipzen A."/>
            <person name="Barry K."/>
            <person name="de Vries R.P."/>
            <person name="Grigoriev I.V."/>
            <person name="Idnurm A."/>
        </authorList>
    </citation>
    <scope>NUCLEOTIDE SEQUENCE [LARGE SCALE GENOMIC DNA]</scope>
    <source>
        <strain evidence="1 2">CBS 101075</strain>
    </source>
</reference>
<protein>
    <submittedName>
        <fullName evidence="1">Uncharacterized protein</fullName>
    </submittedName>
</protein>
<sequence>MSHSLSPEEIPEGWTTDPDYIDFLDGEWGRIAKRCGLENPIPIMHTTPESGEIQGGQMTFDIYEIIRPTTLDGILKKIRDKKERLIKTRELEQVPTQEDLERAKENEKAGRALMEKMQSPGFLDWAMSQDWSK</sequence>
<dbReference type="VEuPathDB" id="FungiDB:C8Q69DRAFT_442046"/>
<dbReference type="EMBL" id="RCNU01000002">
    <property type="protein sequence ID" value="RWQ97868.1"/>
    <property type="molecule type" value="Genomic_DNA"/>
</dbReference>
<keyword evidence="2" id="KW-1185">Reference proteome</keyword>
<organism evidence="1 2">
    <name type="scientific">Byssochlamys spectabilis</name>
    <name type="common">Paecilomyces variotii</name>
    <dbReference type="NCBI Taxonomy" id="264951"/>
    <lineage>
        <taxon>Eukaryota</taxon>
        <taxon>Fungi</taxon>
        <taxon>Dikarya</taxon>
        <taxon>Ascomycota</taxon>
        <taxon>Pezizomycotina</taxon>
        <taxon>Eurotiomycetes</taxon>
        <taxon>Eurotiomycetidae</taxon>
        <taxon>Eurotiales</taxon>
        <taxon>Thermoascaceae</taxon>
        <taxon>Paecilomyces</taxon>
    </lineage>
</organism>